<keyword evidence="5" id="KW-1185">Reference proteome</keyword>
<dbReference type="OrthoDB" id="443402at2759"/>
<feature type="region of interest" description="Disordered" evidence="2">
    <location>
        <begin position="744"/>
        <end position="768"/>
    </location>
</feature>
<dbReference type="InterPro" id="IPR056693">
    <property type="entry name" value="DUF7791"/>
</dbReference>
<keyword evidence="1" id="KW-0677">Repeat</keyword>
<dbReference type="GeneID" id="28765885"/>
<proteinExistence type="predicted"/>
<name>A0A177CX79_9PLEO</name>
<dbReference type="PROSITE" id="PS50837">
    <property type="entry name" value="NACHT"/>
    <property type="match status" value="1"/>
</dbReference>
<dbReference type="SUPFAM" id="SSF52540">
    <property type="entry name" value="P-loop containing nucleoside triphosphate hydrolases"/>
    <property type="match status" value="1"/>
</dbReference>
<dbReference type="EMBL" id="KV441548">
    <property type="protein sequence ID" value="OAG12133.1"/>
    <property type="molecule type" value="Genomic_DNA"/>
</dbReference>
<accession>A0A177CX79</accession>
<evidence type="ECO:0000256" key="2">
    <source>
        <dbReference type="SAM" id="MobiDB-lite"/>
    </source>
</evidence>
<dbReference type="InterPro" id="IPR027417">
    <property type="entry name" value="P-loop_NTPase"/>
</dbReference>
<dbReference type="PANTHER" id="PTHR10039:SF5">
    <property type="entry name" value="NACHT DOMAIN-CONTAINING PROTEIN"/>
    <property type="match status" value="1"/>
</dbReference>
<feature type="region of interest" description="Disordered" evidence="2">
    <location>
        <begin position="1009"/>
        <end position="1034"/>
    </location>
</feature>
<dbReference type="PANTHER" id="PTHR10039">
    <property type="entry name" value="AMELOGENIN"/>
    <property type="match status" value="1"/>
</dbReference>
<protein>
    <recommendedName>
        <fullName evidence="3">NACHT domain-containing protein</fullName>
    </recommendedName>
</protein>
<evidence type="ECO:0000259" key="3">
    <source>
        <dbReference type="PROSITE" id="PS50837"/>
    </source>
</evidence>
<gene>
    <name evidence="4" type="ORF">CC84DRAFT_1211738</name>
</gene>
<reference evidence="4 5" key="1">
    <citation type="submission" date="2016-05" db="EMBL/GenBank/DDBJ databases">
        <title>Comparative analysis of secretome profiles of manganese(II)-oxidizing ascomycete fungi.</title>
        <authorList>
            <consortium name="DOE Joint Genome Institute"/>
            <person name="Zeiner C.A."/>
            <person name="Purvine S.O."/>
            <person name="Zink E.M."/>
            <person name="Wu S."/>
            <person name="Pasa-Tolic L."/>
            <person name="Chaput D.L."/>
            <person name="Haridas S."/>
            <person name="Grigoriev I.V."/>
            <person name="Santelli C.M."/>
            <person name="Hansel C.M."/>
        </authorList>
    </citation>
    <scope>NUCLEOTIDE SEQUENCE [LARGE SCALE GENOMIC DNA]</scope>
    <source>
        <strain evidence="4 5">AP3s5-JAC2a</strain>
    </source>
</reference>
<dbReference type="Pfam" id="PF24883">
    <property type="entry name" value="NPHP3_N"/>
    <property type="match status" value="1"/>
</dbReference>
<dbReference type="AlphaFoldDB" id="A0A177CX79"/>
<dbReference type="Gene3D" id="3.40.50.300">
    <property type="entry name" value="P-loop containing nucleotide triphosphate hydrolases"/>
    <property type="match status" value="1"/>
</dbReference>
<dbReference type="InterPro" id="IPR007111">
    <property type="entry name" value="NACHT_NTPase"/>
</dbReference>
<organism evidence="4 5">
    <name type="scientific">Paraphaeosphaeria sporulosa</name>
    <dbReference type="NCBI Taxonomy" id="1460663"/>
    <lineage>
        <taxon>Eukaryota</taxon>
        <taxon>Fungi</taxon>
        <taxon>Dikarya</taxon>
        <taxon>Ascomycota</taxon>
        <taxon>Pezizomycotina</taxon>
        <taxon>Dothideomycetes</taxon>
        <taxon>Pleosporomycetidae</taxon>
        <taxon>Pleosporales</taxon>
        <taxon>Massarineae</taxon>
        <taxon>Didymosphaeriaceae</taxon>
        <taxon>Paraphaeosphaeria</taxon>
    </lineage>
</organism>
<dbReference type="InterPro" id="IPR056884">
    <property type="entry name" value="NPHP3-like_N"/>
</dbReference>
<evidence type="ECO:0000313" key="5">
    <source>
        <dbReference type="Proteomes" id="UP000077069"/>
    </source>
</evidence>
<dbReference type="RefSeq" id="XP_018042498.1">
    <property type="nucleotide sequence ID" value="XM_018182399.1"/>
</dbReference>
<sequence>MEALVAVGLAGNVVQFVTCAGSLIAQVNYIRMHESPKSLPELVKLSKTLTGDAATLKTRLKASTATLKEEDQNLLDLATECEESGIRFLDYLKKWDKKSSGILHNAKTALKFQWKLHQIEEFAGKIEKLRGSLTLATVLAFRTSVESNHEDILEHLKQLQINAPPKTTVNDTHQLQYLIDVLSDVIEHHTVDRLNAIHKQISASLNSILAIRTQQITDEKKHGHEQDILSWLDFRQIHWRYDAVDDAYQDTYNWIFESANGTQEWDDLGSHLRQDVKDPYFIDGKAGSGKSTLMKYIVDNRKTREALKEWAGQDPLLILPFFFWNIGTTLQKSHIGLLRALLYTVLSKHPELVPAVFPKLFHNWKGSDAEIAPDYTELKRAFELMIQKSTYLKLAIMIDGIDEFEGDHRDMSLFLRSLGSPRVKLIISSRPLNSCLEALEGCPTLRLQDLTRRDMAAFVQGELATHHLMIRLLRQFPDRAPLLAVEVVEKAAGVFLWVKLVVRLLIEGLEDGDDLDELEARLSSLPPDLRELYRRMLEKMSTKNQRQASEVFQIVQTWNKKVNDQQIPGLVLSYALKAPKECFDVPIAPMDCEAFDSEMYVLSKRIRSRCCGLLEVHHVKMRRLRREAKLTEDQSIDDPVTLDEANKTVVTYMHRTVAEFLDTKTTWEDICAFTRDRNYDPSVRLTSGCLSTIKMATHLRDVSLRWLLQLTTMFCGSATKLPIHVYARYLVEIDNKMCELQQDLQGPDGDTDYNPKDKRNGGHSNYNPKDTAHWSVSWIGPELARLKYKYVSLETFAAARGLYFFSIPSNKPKTDYSWFVNIWYAISSWRRTEFSEDYLPDRSQRKRTLEYLAKHMRKFEDTSLIHRLWHQVLETSTCLQEERKYLDAAELLYTFLKAHGSPRRLWELSREAYELGDAEYDPQRICRGMFHACRKAGWEDDQNQDDAMRVLKELHLLVSRNPVPGKRILDDDDGGEFLSDTDASNFERASASSSSPQPYLALQPPLESSMRRTKHQMLPDSENLESSERTKRRRVNPAVEWHVPAHWNTSIDSNQCPLEEWEIQEADHALDMEE</sequence>
<dbReference type="InParanoid" id="A0A177CX79"/>
<dbReference type="STRING" id="1460663.A0A177CX79"/>
<dbReference type="Proteomes" id="UP000077069">
    <property type="component" value="Unassembled WGS sequence"/>
</dbReference>
<evidence type="ECO:0000313" key="4">
    <source>
        <dbReference type="EMBL" id="OAG12133.1"/>
    </source>
</evidence>
<evidence type="ECO:0000256" key="1">
    <source>
        <dbReference type="ARBA" id="ARBA00022737"/>
    </source>
</evidence>
<dbReference type="Pfam" id="PF25053">
    <property type="entry name" value="DUF7791"/>
    <property type="match status" value="1"/>
</dbReference>
<feature type="domain" description="NACHT" evidence="3">
    <location>
        <begin position="278"/>
        <end position="431"/>
    </location>
</feature>